<gene>
    <name evidence="5" type="ORF">G3R41_20035</name>
</gene>
<keyword evidence="2" id="KW-0238">DNA-binding</keyword>
<dbReference type="InterPro" id="IPR000843">
    <property type="entry name" value="HTH_LacI"/>
</dbReference>
<dbReference type="Proteomes" id="UP000471152">
    <property type="component" value="Unassembled WGS sequence"/>
</dbReference>
<dbReference type="PROSITE" id="PS00356">
    <property type="entry name" value="HTH_LACI_1"/>
    <property type="match status" value="1"/>
</dbReference>
<dbReference type="PANTHER" id="PTHR30146:SF109">
    <property type="entry name" value="HTH-TYPE TRANSCRIPTIONAL REGULATOR GALS"/>
    <property type="match status" value="1"/>
</dbReference>
<dbReference type="SUPFAM" id="SSF53822">
    <property type="entry name" value="Periplasmic binding protein-like I"/>
    <property type="match status" value="1"/>
</dbReference>
<dbReference type="InterPro" id="IPR010982">
    <property type="entry name" value="Lambda_DNA-bd_dom_sf"/>
</dbReference>
<sequence>MLPEGVSRALGLSDVAARAGVSHQTVSRVVNGHPNVAPSTRERVQQAIAELGYRPNAAARALVTGSTRTLGLVTSHINQYGPAQTLLGLEKAARAAGYSLSVAVLDEDSERAMREAVDRFVAQSVDAVIALSTYGQAVEALRRFESPVPLIAVQVGRDESRPTVWVDQEVGGALATRHLLELGHRTVHHVTGPTDSMEARGRLLGWRAELLAAGAPVPEVVCGDWWPQSGFEAGRELAARVRSGEGPEVTAVFVANDQMALGLLNALHEAGLTVPGDISVVGFDDVPEAGYFTPALTTVRQDFAELGRRGVQLVLARLRGQVTEAEPVLPRLVVRSTTGPARPRR</sequence>
<dbReference type="SMART" id="SM00354">
    <property type="entry name" value="HTH_LACI"/>
    <property type="match status" value="1"/>
</dbReference>
<protein>
    <submittedName>
        <fullName evidence="5">LacI family transcriptional regulator</fullName>
    </submittedName>
</protein>
<feature type="domain" description="HTH lacI-type" evidence="4">
    <location>
        <begin position="10"/>
        <end position="64"/>
    </location>
</feature>
<name>A0A6P0HBC0_9ACTN</name>
<dbReference type="CDD" id="cd01392">
    <property type="entry name" value="HTH_LacI"/>
    <property type="match status" value="1"/>
</dbReference>
<proteinExistence type="predicted"/>
<reference evidence="5 6" key="1">
    <citation type="submission" date="2020-02" db="EMBL/GenBank/DDBJ databases">
        <title>The WGS of Modestobacter muralis DSM 100205.</title>
        <authorList>
            <person name="Jiang Z."/>
        </authorList>
    </citation>
    <scope>NUCLEOTIDE SEQUENCE [LARGE SCALE GENOMIC DNA]</scope>
    <source>
        <strain evidence="5 6">DSM 100205</strain>
    </source>
</reference>
<evidence type="ECO:0000256" key="1">
    <source>
        <dbReference type="ARBA" id="ARBA00023015"/>
    </source>
</evidence>
<keyword evidence="1" id="KW-0805">Transcription regulation</keyword>
<dbReference type="Gene3D" id="3.40.50.2300">
    <property type="match status" value="2"/>
</dbReference>
<evidence type="ECO:0000256" key="2">
    <source>
        <dbReference type="ARBA" id="ARBA00023125"/>
    </source>
</evidence>
<evidence type="ECO:0000259" key="4">
    <source>
        <dbReference type="PROSITE" id="PS50932"/>
    </source>
</evidence>
<dbReference type="CDD" id="cd01574">
    <property type="entry name" value="PBP1_LacI"/>
    <property type="match status" value="1"/>
</dbReference>
<dbReference type="Pfam" id="PF13377">
    <property type="entry name" value="Peripla_BP_3"/>
    <property type="match status" value="1"/>
</dbReference>
<dbReference type="EMBL" id="JAAGWB010000062">
    <property type="protein sequence ID" value="NEN53198.1"/>
    <property type="molecule type" value="Genomic_DNA"/>
</dbReference>
<dbReference type="Pfam" id="PF00356">
    <property type="entry name" value="LacI"/>
    <property type="match status" value="1"/>
</dbReference>
<evidence type="ECO:0000313" key="5">
    <source>
        <dbReference type="EMBL" id="NEN53198.1"/>
    </source>
</evidence>
<dbReference type="InterPro" id="IPR046335">
    <property type="entry name" value="LacI/GalR-like_sensor"/>
</dbReference>
<dbReference type="PROSITE" id="PS50932">
    <property type="entry name" value="HTH_LACI_2"/>
    <property type="match status" value="1"/>
</dbReference>
<evidence type="ECO:0000313" key="6">
    <source>
        <dbReference type="Proteomes" id="UP000471152"/>
    </source>
</evidence>
<dbReference type="GO" id="GO:0003700">
    <property type="term" value="F:DNA-binding transcription factor activity"/>
    <property type="evidence" value="ECO:0007669"/>
    <property type="project" value="TreeGrafter"/>
</dbReference>
<evidence type="ECO:0000256" key="3">
    <source>
        <dbReference type="ARBA" id="ARBA00023163"/>
    </source>
</evidence>
<dbReference type="GO" id="GO:0000976">
    <property type="term" value="F:transcription cis-regulatory region binding"/>
    <property type="evidence" value="ECO:0007669"/>
    <property type="project" value="TreeGrafter"/>
</dbReference>
<dbReference type="RefSeq" id="WP_163612998.1">
    <property type="nucleotide sequence ID" value="NZ_JAAGWB010000062.1"/>
</dbReference>
<organism evidence="5 6">
    <name type="scientific">Modestobacter muralis</name>
    <dbReference type="NCBI Taxonomy" id="1608614"/>
    <lineage>
        <taxon>Bacteria</taxon>
        <taxon>Bacillati</taxon>
        <taxon>Actinomycetota</taxon>
        <taxon>Actinomycetes</taxon>
        <taxon>Geodermatophilales</taxon>
        <taxon>Geodermatophilaceae</taxon>
        <taxon>Modestobacter</taxon>
    </lineage>
</organism>
<dbReference type="InterPro" id="IPR028082">
    <property type="entry name" value="Peripla_BP_I"/>
</dbReference>
<accession>A0A6P0HBC0</accession>
<dbReference type="SUPFAM" id="SSF47413">
    <property type="entry name" value="lambda repressor-like DNA-binding domains"/>
    <property type="match status" value="1"/>
</dbReference>
<dbReference type="AlphaFoldDB" id="A0A6P0HBC0"/>
<comment type="caution">
    <text evidence="5">The sequence shown here is derived from an EMBL/GenBank/DDBJ whole genome shotgun (WGS) entry which is preliminary data.</text>
</comment>
<keyword evidence="3" id="KW-0804">Transcription</keyword>
<dbReference type="Gene3D" id="1.10.260.40">
    <property type="entry name" value="lambda repressor-like DNA-binding domains"/>
    <property type="match status" value="1"/>
</dbReference>
<dbReference type="PANTHER" id="PTHR30146">
    <property type="entry name" value="LACI-RELATED TRANSCRIPTIONAL REPRESSOR"/>
    <property type="match status" value="1"/>
</dbReference>